<dbReference type="KEGG" id="amuc:Pan181_06790"/>
<dbReference type="RefSeq" id="WP_145245468.1">
    <property type="nucleotide sequence ID" value="NZ_CP036278.1"/>
</dbReference>
<dbReference type="Gene3D" id="1.20.1640.10">
    <property type="entry name" value="Multidrug efflux transporter AcrB transmembrane domain"/>
    <property type="match status" value="2"/>
</dbReference>
<feature type="transmembrane region" description="Helical" evidence="9">
    <location>
        <begin position="932"/>
        <end position="957"/>
    </location>
</feature>
<dbReference type="PANTHER" id="PTHR32063">
    <property type="match status" value="1"/>
</dbReference>
<dbReference type="NCBIfam" id="TIGR00915">
    <property type="entry name" value="2A0602"/>
    <property type="match status" value="1"/>
</dbReference>
<evidence type="ECO:0000256" key="5">
    <source>
        <dbReference type="ARBA" id="ARBA00022519"/>
    </source>
</evidence>
<feature type="transmembrane region" description="Helical" evidence="9">
    <location>
        <begin position="12"/>
        <end position="31"/>
    </location>
</feature>
<dbReference type="SUPFAM" id="SSF82866">
    <property type="entry name" value="Multidrug efflux transporter AcrB transmembrane domain"/>
    <property type="match status" value="2"/>
</dbReference>
<reference evidence="10 11" key="1">
    <citation type="submission" date="2019-02" db="EMBL/GenBank/DDBJ databases">
        <title>Deep-cultivation of Planctomycetes and their phenomic and genomic characterization uncovers novel biology.</title>
        <authorList>
            <person name="Wiegand S."/>
            <person name="Jogler M."/>
            <person name="Boedeker C."/>
            <person name="Pinto D."/>
            <person name="Vollmers J."/>
            <person name="Rivas-Marin E."/>
            <person name="Kohn T."/>
            <person name="Peeters S.H."/>
            <person name="Heuer A."/>
            <person name="Rast P."/>
            <person name="Oberbeckmann S."/>
            <person name="Bunk B."/>
            <person name="Jeske O."/>
            <person name="Meyerdierks A."/>
            <person name="Storesund J.E."/>
            <person name="Kallscheuer N."/>
            <person name="Luecker S."/>
            <person name="Lage O.M."/>
            <person name="Pohl T."/>
            <person name="Merkel B.J."/>
            <person name="Hornburger P."/>
            <person name="Mueller R.-W."/>
            <person name="Bruemmer F."/>
            <person name="Labrenz M."/>
            <person name="Spormann A.M."/>
            <person name="Op den Camp H."/>
            <person name="Overmann J."/>
            <person name="Amann R."/>
            <person name="Jetten M.S.M."/>
            <person name="Mascher T."/>
            <person name="Medema M.H."/>
            <person name="Devos D.P."/>
            <person name="Kaster A.-K."/>
            <person name="Ovreas L."/>
            <person name="Rohde M."/>
            <person name="Galperin M.Y."/>
            <person name="Jogler C."/>
        </authorList>
    </citation>
    <scope>NUCLEOTIDE SEQUENCE [LARGE SCALE GENOMIC DNA]</scope>
    <source>
        <strain evidence="10 11">Pan181</strain>
    </source>
</reference>
<keyword evidence="11" id="KW-1185">Reference proteome</keyword>
<keyword evidence="4" id="KW-1003">Cell membrane</keyword>
<dbReference type="EMBL" id="CP036278">
    <property type="protein sequence ID" value="QDU54497.1"/>
    <property type="molecule type" value="Genomic_DNA"/>
</dbReference>
<feature type="transmembrane region" description="Helical" evidence="9">
    <location>
        <begin position="906"/>
        <end position="926"/>
    </location>
</feature>
<dbReference type="AlphaFoldDB" id="A0A518AIE5"/>
<dbReference type="SUPFAM" id="SSF82714">
    <property type="entry name" value="Multidrug efflux transporter AcrB TolC docking domain, DN and DC subdomains"/>
    <property type="match status" value="2"/>
</dbReference>
<dbReference type="OrthoDB" id="220575at2"/>
<keyword evidence="7 9" id="KW-1133">Transmembrane helix</keyword>
<keyword evidence="3" id="KW-0813">Transport</keyword>
<keyword evidence="6 9" id="KW-0812">Transmembrane</keyword>
<evidence type="ECO:0000256" key="8">
    <source>
        <dbReference type="ARBA" id="ARBA00023136"/>
    </source>
</evidence>
<feature type="transmembrane region" description="Helical" evidence="9">
    <location>
        <begin position="978"/>
        <end position="1001"/>
    </location>
</feature>
<protein>
    <submittedName>
        <fullName evidence="10">Efflux pump membrane transporter BepE</fullName>
    </submittedName>
</protein>
<dbReference type="GO" id="GO:0042910">
    <property type="term" value="F:xenobiotic transmembrane transporter activity"/>
    <property type="evidence" value="ECO:0007669"/>
    <property type="project" value="TreeGrafter"/>
</dbReference>
<feature type="transmembrane region" description="Helical" evidence="9">
    <location>
        <begin position="398"/>
        <end position="418"/>
    </location>
</feature>
<gene>
    <name evidence="10" type="primary">bepE_1</name>
    <name evidence="10" type="ORF">Pan181_06790</name>
</gene>
<name>A0A518AIE5_9BACT</name>
<dbReference type="Gene3D" id="3.30.70.1320">
    <property type="entry name" value="Multidrug efflux transporter AcrB pore domain like"/>
    <property type="match status" value="1"/>
</dbReference>
<dbReference type="Pfam" id="PF00873">
    <property type="entry name" value="ACR_tran"/>
    <property type="match status" value="1"/>
</dbReference>
<evidence type="ECO:0000256" key="4">
    <source>
        <dbReference type="ARBA" id="ARBA00022475"/>
    </source>
</evidence>
<keyword evidence="8 9" id="KW-0472">Membrane</keyword>
<feature type="transmembrane region" description="Helical" evidence="9">
    <location>
        <begin position="471"/>
        <end position="498"/>
    </location>
</feature>
<comment type="subcellular location">
    <subcellularLocation>
        <location evidence="1">Cell inner membrane</location>
        <topology evidence="1">Multi-pass membrane protein</topology>
    </subcellularLocation>
</comment>
<sequence>MFSRFFIDRPIFATVLAIIIVLVGAVMVWSLPVARYPQISPPTISVSAVYPGANSKVVAETVGTPIEQEVNGVEGMLYMQSTSASDGSYNLTVTFDIGTDLDIASVMVQNRVAIAEPRLPTEVTQQGITTKKKSTSITMVLTITSDVEEYDTLFMGNYALRNVKDELARLPGVGEVVVFGGADYSMRVWLDPAKLKARNLTTNDVVAAIREQNVQVAAGQIGQPPVPDGQTYQLNINTLGRLSDVVQFEDLIVKADDKGGFTRVKDVARVELGGKDYNLASSDSGKPAVAILVYQLPGANALDVASSVKAKIKELEQQFPQGMKTNVSLDTTEFVNAAIKEVEVTLYQAVLLVVLVIFVFLQDWRATLVPAVTIPVSLVGTFAVMAACGYSINLITLFGLVLAIGIVVDDAIVVVENTMRHISAGQSSRDAAVLAMQEVSGPVVATTLVLLAVFIPTAFLGGITGQLYRQFAITISAATVLSSINALTLSPAVCALILRPETEVRKGLVYRTLRPLFAGFDFGYNKTEKVYTGVVSAMTRRVLIGLLLFVGLGVVTGWSYLQLPSGFLPVEDQGYLMCNVQLPDGASLQRTEAVVHEIDEVMEGMRDEYGIRSWTGIAGYSLIDGTNTSNGAAVFISLKPWDERTTRSSSMPGIIATLRKRLNAIKEARSVAFPPPAIEGLGVSAGFEMRLQGKGDMSLQNLGKIAEEVVSDANSQAIVQNANTTFRADVMQLFADIDRDKVKRLSILLDDVFATLQAYLGSAYVNDFNKFGRTYQVKVQADSKFRTKPEDIKQLDVRNLKGEMVPVSTFVKVEEITGPQTIMRYNMFPAAAISGEAADGFSSGQALDLMEQLVTDKSQGDLGYEWTGMSYQEKQVGSEAVFIFLFAILCVFLVLSAQYESWANPFAVVAVVPLAVLGAVAAVAIRQMDNNVYTQIGLVLLVAMASKNAILIVEFASQLHQEGRDKVAAAIEAARLRFRAILMTSFSFLLGVIPLLIASGAGAASRQAVGTTVFGGMIAATLFSVVFVPLFFVVVTRRRKLSHDSDR</sequence>
<evidence type="ECO:0000256" key="7">
    <source>
        <dbReference type="ARBA" id="ARBA00022989"/>
    </source>
</evidence>
<proteinExistence type="inferred from homology"/>
<evidence type="ECO:0000313" key="11">
    <source>
        <dbReference type="Proteomes" id="UP000315750"/>
    </source>
</evidence>
<organism evidence="10 11">
    <name type="scientific">Aeoliella mucimassa</name>
    <dbReference type="NCBI Taxonomy" id="2527972"/>
    <lineage>
        <taxon>Bacteria</taxon>
        <taxon>Pseudomonadati</taxon>
        <taxon>Planctomycetota</taxon>
        <taxon>Planctomycetia</taxon>
        <taxon>Pirellulales</taxon>
        <taxon>Lacipirellulaceae</taxon>
        <taxon>Aeoliella</taxon>
    </lineage>
</organism>
<dbReference type="FunFam" id="3.30.70.1430:FF:000001">
    <property type="entry name" value="Efflux pump membrane transporter"/>
    <property type="match status" value="1"/>
</dbReference>
<feature type="transmembrane region" description="Helical" evidence="9">
    <location>
        <begin position="439"/>
        <end position="459"/>
    </location>
</feature>
<dbReference type="GO" id="GO:0009636">
    <property type="term" value="P:response to toxic substance"/>
    <property type="evidence" value="ECO:0007669"/>
    <property type="project" value="UniProtKB-ARBA"/>
</dbReference>
<comment type="similarity">
    <text evidence="2">Belongs to the resistance-nodulation-cell division (RND) (TC 2.A.6) family.</text>
</comment>
<dbReference type="InterPro" id="IPR001036">
    <property type="entry name" value="Acrflvin-R"/>
</dbReference>
<evidence type="ECO:0000256" key="9">
    <source>
        <dbReference type="SAM" id="Phobius"/>
    </source>
</evidence>
<dbReference type="Gene3D" id="3.30.2090.10">
    <property type="entry name" value="Multidrug efflux transporter AcrB TolC docking domain, DN and DC subdomains"/>
    <property type="match status" value="2"/>
</dbReference>
<feature type="transmembrane region" description="Helical" evidence="9">
    <location>
        <begin position="368"/>
        <end position="392"/>
    </location>
</feature>
<feature type="transmembrane region" description="Helical" evidence="9">
    <location>
        <begin position="344"/>
        <end position="361"/>
    </location>
</feature>
<dbReference type="Proteomes" id="UP000315750">
    <property type="component" value="Chromosome"/>
</dbReference>
<dbReference type="Gene3D" id="3.30.70.1430">
    <property type="entry name" value="Multidrug efflux transporter AcrB pore domain"/>
    <property type="match status" value="2"/>
</dbReference>
<evidence type="ECO:0000256" key="2">
    <source>
        <dbReference type="ARBA" id="ARBA00010942"/>
    </source>
</evidence>
<dbReference type="PANTHER" id="PTHR32063:SF11">
    <property type="entry name" value="CATION OR DRUG EFFLUX SYSTEM PROTEIN"/>
    <property type="match status" value="1"/>
</dbReference>
<dbReference type="GO" id="GO:0015562">
    <property type="term" value="F:efflux transmembrane transporter activity"/>
    <property type="evidence" value="ECO:0007669"/>
    <property type="project" value="InterPro"/>
</dbReference>
<dbReference type="GO" id="GO:0005886">
    <property type="term" value="C:plasma membrane"/>
    <property type="evidence" value="ECO:0007669"/>
    <property type="project" value="UniProtKB-SubCell"/>
</dbReference>
<evidence type="ECO:0000256" key="3">
    <source>
        <dbReference type="ARBA" id="ARBA00022448"/>
    </source>
</evidence>
<feature type="transmembrane region" description="Helical" evidence="9">
    <location>
        <begin position="542"/>
        <end position="561"/>
    </location>
</feature>
<evidence type="ECO:0000256" key="1">
    <source>
        <dbReference type="ARBA" id="ARBA00004429"/>
    </source>
</evidence>
<dbReference type="InterPro" id="IPR004764">
    <property type="entry name" value="MdtF-like"/>
</dbReference>
<dbReference type="SUPFAM" id="SSF82693">
    <property type="entry name" value="Multidrug efflux transporter AcrB pore domain, PN1, PN2, PC1 and PC2 subdomains"/>
    <property type="match status" value="4"/>
</dbReference>
<accession>A0A518AIE5</accession>
<dbReference type="Gene3D" id="3.30.70.1440">
    <property type="entry name" value="Multidrug efflux transporter AcrB pore domain"/>
    <property type="match status" value="1"/>
</dbReference>
<keyword evidence="5" id="KW-0997">Cell inner membrane</keyword>
<dbReference type="PRINTS" id="PR00702">
    <property type="entry name" value="ACRIFLAVINRP"/>
</dbReference>
<dbReference type="FunFam" id="1.20.1640.10:FF:000001">
    <property type="entry name" value="Efflux pump membrane transporter"/>
    <property type="match status" value="1"/>
</dbReference>
<evidence type="ECO:0000256" key="6">
    <source>
        <dbReference type="ARBA" id="ARBA00022692"/>
    </source>
</evidence>
<evidence type="ECO:0000313" key="10">
    <source>
        <dbReference type="EMBL" id="QDU54497.1"/>
    </source>
</evidence>
<dbReference type="InterPro" id="IPR027463">
    <property type="entry name" value="AcrB_DN_DC_subdom"/>
</dbReference>
<feature type="transmembrane region" description="Helical" evidence="9">
    <location>
        <begin position="1013"/>
        <end position="1035"/>
    </location>
</feature>
<dbReference type="NCBIfam" id="NF000282">
    <property type="entry name" value="RND_permease_1"/>
    <property type="match status" value="1"/>
</dbReference>
<feature type="transmembrane region" description="Helical" evidence="9">
    <location>
        <begin position="880"/>
        <end position="899"/>
    </location>
</feature>